<dbReference type="Proteomes" id="UP000070282">
    <property type="component" value="Unassembled WGS sequence"/>
</dbReference>
<dbReference type="PANTHER" id="PTHR43156:SF2">
    <property type="entry name" value="STAGE II SPORULATION PROTEIN E"/>
    <property type="match status" value="1"/>
</dbReference>
<dbReference type="Pfam" id="PF13185">
    <property type="entry name" value="GAF_2"/>
    <property type="match status" value="1"/>
</dbReference>
<feature type="transmembrane region" description="Helical" evidence="3">
    <location>
        <begin position="16"/>
        <end position="33"/>
    </location>
</feature>
<dbReference type="Gene3D" id="3.60.40.10">
    <property type="entry name" value="PPM-type phosphatase domain"/>
    <property type="match status" value="1"/>
</dbReference>
<feature type="domain" description="PPM-type phosphatase" evidence="5">
    <location>
        <begin position="567"/>
        <end position="784"/>
    </location>
</feature>
<evidence type="ECO:0000256" key="1">
    <source>
        <dbReference type="ARBA" id="ARBA00022801"/>
    </source>
</evidence>
<dbReference type="SMART" id="SM00065">
    <property type="entry name" value="GAF"/>
    <property type="match status" value="1"/>
</dbReference>
<dbReference type="PANTHER" id="PTHR43156">
    <property type="entry name" value="STAGE II SPORULATION PROTEIN E-RELATED"/>
    <property type="match status" value="1"/>
</dbReference>
<keyword evidence="3" id="KW-0472">Membrane</keyword>
<dbReference type="GO" id="GO:0016791">
    <property type="term" value="F:phosphatase activity"/>
    <property type="evidence" value="ECO:0007669"/>
    <property type="project" value="TreeGrafter"/>
</dbReference>
<dbReference type="Gene3D" id="3.30.450.20">
    <property type="entry name" value="PAS domain"/>
    <property type="match status" value="1"/>
</dbReference>
<comment type="caution">
    <text evidence="6">The sequence shown here is derived from an EMBL/GenBank/DDBJ whole genome shotgun (WGS) entry which is preliminary data.</text>
</comment>
<dbReference type="Pfam" id="PF07228">
    <property type="entry name" value="SpoIIE"/>
    <property type="match status" value="1"/>
</dbReference>
<evidence type="ECO:0000313" key="7">
    <source>
        <dbReference type="Proteomes" id="UP000070282"/>
    </source>
</evidence>
<protein>
    <submittedName>
        <fullName evidence="6">Serine phosphatase RsbU, regulator of sigma subunit</fullName>
    </submittedName>
</protein>
<evidence type="ECO:0000256" key="2">
    <source>
        <dbReference type="SAM" id="Coils"/>
    </source>
</evidence>
<evidence type="ECO:0000256" key="3">
    <source>
        <dbReference type="SAM" id="Phobius"/>
    </source>
</evidence>
<dbReference type="InterPro" id="IPR052016">
    <property type="entry name" value="Bact_Sigma-Reg"/>
</dbReference>
<keyword evidence="3" id="KW-1133">Transmembrane helix</keyword>
<evidence type="ECO:0000313" key="6">
    <source>
        <dbReference type="EMBL" id="KXO10916.1"/>
    </source>
</evidence>
<accession>A0A137SEQ6</accession>
<gene>
    <name evidence="6" type="ORF">J122_1040</name>
</gene>
<dbReference type="InterPro" id="IPR029016">
    <property type="entry name" value="GAF-like_dom_sf"/>
</dbReference>
<keyword evidence="3" id="KW-0812">Transmembrane</keyword>
<dbReference type="InterPro" id="IPR035965">
    <property type="entry name" value="PAS-like_dom_sf"/>
</dbReference>
<dbReference type="PATRIC" id="fig|1306954.6.peg.2916"/>
<sequence length="803" mass="89565">MFDGTALPERLLQPELLLVFVLAVALGAIALWHQRARKQSRQREQALARANDDAQRRLRSSMSDTRAMLDQGSAAILVFDRITLTLLFANRQALELFGCDSVEELSDTVLMRPDAWQPSPYSLLDFESWISQLKASGFLRREWLFSTAARQNIWMDCYISNTVFEGRPARTLSANNIHAYKMNQAADKLRNGILTGINSSAPMENLADSLCKLAEIRLQDTRCLITRYDQQRDSLTPLGKGGLAKDFREQLPVIPARYGSTSIGTAAYTRHRTLCESVVDDHRWQGYTRVVADLGLLASWSEPIVSQRDELLGVVTVFSHHPRNPDEQQLEDLASIVSLTGLAIERKQWQKAMEAAAASERFIRQLGVDLVNLPSGDEFEPKLRYLMHRIVSHYELGALALWERSGDDDSFACLATIHHNTPDTSGADNASATIQPIAANVVANMLADTAAEYITPQDAIYDRTRLGVEPKPILLTALNDEQGEDSFIGFLTVQSRYMYIAQATIDHLQVIGSMVRTVLLNRRLVRSLASDMENEQRERKKLEVELSVARSIQMSMVPGAGHFRETYRNWTIEAWLQPARAVGGDLYELIRLPSGKLLIAVGDVSDKGAPAALFMARTVSLLNYLARSLDGDLAAIARALNNELCRSNEACMFVTMIMGVLELGSGEIQWLNAGHNEPMFVDGKTSPKLWQGNPAAPFGVYEDVDYDVEIASIRPDQSITLYSDGVTEAFDREGQEFGEERLLNLGYRAFNQPEGLLGYMREQLLSFASGAPQSDDITLLTIQHHDTIHPVHRDDSKHPAKSS</sequence>
<feature type="domain" description="GAF" evidence="4">
    <location>
        <begin position="198"/>
        <end position="354"/>
    </location>
</feature>
<evidence type="ECO:0000259" key="5">
    <source>
        <dbReference type="SMART" id="SM00331"/>
    </source>
</evidence>
<dbReference type="AlphaFoldDB" id="A0A137SEQ6"/>
<dbReference type="InterPro" id="IPR036457">
    <property type="entry name" value="PPM-type-like_dom_sf"/>
</dbReference>
<dbReference type="SUPFAM" id="SSF55785">
    <property type="entry name" value="PYP-like sensor domain (PAS domain)"/>
    <property type="match status" value="1"/>
</dbReference>
<dbReference type="Gene3D" id="3.30.450.40">
    <property type="match status" value="1"/>
</dbReference>
<dbReference type="InterPro" id="IPR000014">
    <property type="entry name" value="PAS"/>
</dbReference>
<evidence type="ECO:0000259" key="4">
    <source>
        <dbReference type="SMART" id="SM00065"/>
    </source>
</evidence>
<dbReference type="RefSeq" id="WP_061331465.1">
    <property type="nucleotide sequence ID" value="NZ_LOCO01000004.1"/>
</dbReference>
<dbReference type="InterPro" id="IPR003018">
    <property type="entry name" value="GAF"/>
</dbReference>
<dbReference type="Pfam" id="PF13188">
    <property type="entry name" value="PAS_8"/>
    <property type="match status" value="1"/>
</dbReference>
<feature type="coiled-coil region" evidence="2">
    <location>
        <begin position="525"/>
        <end position="552"/>
    </location>
</feature>
<keyword evidence="1" id="KW-0378">Hydrolase</keyword>
<keyword evidence="7" id="KW-1185">Reference proteome</keyword>
<dbReference type="SUPFAM" id="SSF81606">
    <property type="entry name" value="PP2C-like"/>
    <property type="match status" value="1"/>
</dbReference>
<keyword evidence="2" id="KW-0175">Coiled coil</keyword>
<dbReference type="SMART" id="SM00331">
    <property type="entry name" value="PP2C_SIG"/>
    <property type="match status" value="1"/>
</dbReference>
<dbReference type="EMBL" id="LOCO01000004">
    <property type="protein sequence ID" value="KXO10916.1"/>
    <property type="molecule type" value="Genomic_DNA"/>
</dbReference>
<dbReference type="InterPro" id="IPR001932">
    <property type="entry name" value="PPM-type_phosphatase-like_dom"/>
</dbReference>
<reference evidence="7" key="1">
    <citation type="submission" date="2015-12" db="EMBL/GenBank/DDBJ databases">
        <authorList>
            <person name="Lima A."/>
            <person name="Farahani Zayas N."/>
            <person name="Castro Da Silva M.A."/>
            <person name="Cabral A."/>
            <person name="Pessatti M.L."/>
        </authorList>
    </citation>
    <scope>NUCLEOTIDE SEQUENCE [LARGE SCALE GENOMIC DNA]</scope>
    <source>
        <strain evidence="7">LAMA 842</strain>
    </source>
</reference>
<organism evidence="6 7">
    <name type="scientific">Marinobacter excellens LAMA 842</name>
    <dbReference type="NCBI Taxonomy" id="1306954"/>
    <lineage>
        <taxon>Bacteria</taxon>
        <taxon>Pseudomonadati</taxon>
        <taxon>Pseudomonadota</taxon>
        <taxon>Gammaproteobacteria</taxon>
        <taxon>Pseudomonadales</taxon>
        <taxon>Marinobacteraceae</taxon>
        <taxon>Marinobacter</taxon>
    </lineage>
</organism>
<name>A0A137SEQ6_9GAMM</name>
<proteinExistence type="predicted"/>
<dbReference type="SUPFAM" id="SSF55781">
    <property type="entry name" value="GAF domain-like"/>
    <property type="match status" value="1"/>
</dbReference>